<keyword evidence="2" id="KW-1185">Reference proteome</keyword>
<evidence type="ECO:0000313" key="1">
    <source>
        <dbReference type="EMBL" id="GFE66230.1"/>
    </source>
</evidence>
<sequence length="164" mass="17330">MNATHYKRGGASVGVINTLQPWEADLILNLRLWCEGPVGQAQVWNSFATSLPRGTAADEMHAFEALVGALIRHAHRPLVRHSVGCACVGADESVFAHLVATASDGDLGEASLIATLLVTAAHAEQVALLAGQVGQSARQMSQYHAHKTDALSGVVVHLHSKTLQ</sequence>
<gene>
    <name evidence="1" type="ORF">KIN_33040</name>
</gene>
<dbReference type="Proteomes" id="UP000436822">
    <property type="component" value="Unassembled WGS sequence"/>
</dbReference>
<name>A0A6N6JK40_9RHOB</name>
<dbReference type="RefSeq" id="WP_207710142.1">
    <property type="nucleotide sequence ID" value="NZ_BLJE01000004.1"/>
</dbReference>
<accession>A0A6N6JK40</accession>
<comment type="caution">
    <text evidence="1">The sequence shown here is derived from an EMBL/GenBank/DDBJ whole genome shotgun (WGS) entry which is preliminary data.</text>
</comment>
<dbReference type="EMBL" id="BLJE01000004">
    <property type="protein sequence ID" value="GFE66230.1"/>
    <property type="molecule type" value="Genomic_DNA"/>
</dbReference>
<protein>
    <submittedName>
        <fullName evidence="1">Uncharacterized protein</fullName>
    </submittedName>
</protein>
<evidence type="ECO:0000313" key="2">
    <source>
        <dbReference type="Proteomes" id="UP000436822"/>
    </source>
</evidence>
<dbReference type="AlphaFoldDB" id="A0A6N6JK40"/>
<reference evidence="1 2" key="1">
    <citation type="submission" date="2019-12" db="EMBL/GenBank/DDBJ databases">
        <title>Litoreibacter badius sp. nov., a novel bacteriochlorophyll a-containing bacterium in the genus Litoreibacter.</title>
        <authorList>
            <person name="Kanamuro M."/>
            <person name="Takabe Y."/>
            <person name="Mori K."/>
            <person name="Takaichi S."/>
            <person name="Hanada S."/>
        </authorList>
    </citation>
    <scope>NUCLEOTIDE SEQUENCE [LARGE SCALE GENOMIC DNA]</scope>
    <source>
        <strain evidence="1 2">K6</strain>
    </source>
</reference>
<organism evidence="1 2">
    <name type="scientific">Litoreibacter roseus</name>
    <dbReference type="NCBI Taxonomy" id="2601869"/>
    <lineage>
        <taxon>Bacteria</taxon>
        <taxon>Pseudomonadati</taxon>
        <taxon>Pseudomonadota</taxon>
        <taxon>Alphaproteobacteria</taxon>
        <taxon>Rhodobacterales</taxon>
        <taxon>Roseobacteraceae</taxon>
        <taxon>Litoreibacter</taxon>
    </lineage>
</organism>
<proteinExistence type="predicted"/>